<gene>
    <name evidence="1" type="primary">NCL1_44737</name>
    <name evidence="1" type="ORF">TNCT_571351</name>
</gene>
<dbReference type="EMBL" id="BMAO01028362">
    <property type="protein sequence ID" value="GFR23970.1"/>
    <property type="molecule type" value="Genomic_DNA"/>
</dbReference>
<comment type="caution">
    <text evidence="1">The sequence shown here is derived from an EMBL/GenBank/DDBJ whole genome shotgun (WGS) entry which is preliminary data.</text>
</comment>
<dbReference type="Proteomes" id="UP000887116">
    <property type="component" value="Unassembled WGS sequence"/>
</dbReference>
<evidence type="ECO:0000313" key="2">
    <source>
        <dbReference type="Proteomes" id="UP000887116"/>
    </source>
</evidence>
<reference evidence="1" key="1">
    <citation type="submission" date="2020-07" db="EMBL/GenBank/DDBJ databases">
        <title>Multicomponent nature underlies the extraordinary mechanical properties of spider dragline silk.</title>
        <authorList>
            <person name="Kono N."/>
            <person name="Nakamura H."/>
            <person name="Mori M."/>
            <person name="Yoshida Y."/>
            <person name="Ohtoshi R."/>
            <person name="Malay A.D."/>
            <person name="Moran D.A.P."/>
            <person name="Tomita M."/>
            <person name="Numata K."/>
            <person name="Arakawa K."/>
        </authorList>
    </citation>
    <scope>NUCLEOTIDE SEQUENCE</scope>
</reference>
<evidence type="ECO:0000313" key="1">
    <source>
        <dbReference type="EMBL" id="GFR23970.1"/>
    </source>
</evidence>
<protein>
    <submittedName>
        <fullName evidence="1">Uncharacterized protein</fullName>
    </submittedName>
</protein>
<proteinExistence type="predicted"/>
<dbReference type="OrthoDB" id="6424171at2759"/>
<accession>A0A8X6J7R9</accession>
<organism evidence="1 2">
    <name type="scientific">Trichonephila clavata</name>
    <name type="common">Joro spider</name>
    <name type="synonym">Nephila clavata</name>
    <dbReference type="NCBI Taxonomy" id="2740835"/>
    <lineage>
        <taxon>Eukaryota</taxon>
        <taxon>Metazoa</taxon>
        <taxon>Ecdysozoa</taxon>
        <taxon>Arthropoda</taxon>
        <taxon>Chelicerata</taxon>
        <taxon>Arachnida</taxon>
        <taxon>Araneae</taxon>
        <taxon>Araneomorphae</taxon>
        <taxon>Entelegynae</taxon>
        <taxon>Araneoidea</taxon>
        <taxon>Nephilidae</taxon>
        <taxon>Trichonephila</taxon>
    </lineage>
</organism>
<dbReference type="AlphaFoldDB" id="A0A8X6J7R9"/>
<name>A0A8X6J7R9_TRICU</name>
<keyword evidence="2" id="KW-1185">Reference proteome</keyword>
<sequence>MKKRTNIRQKPTWKKVRDQVHSFNPFQNRPPLFLDETMRQLIQMFGERLNTYGEHITRGGEVFDNSIKLGIVSRLLQCCIKVYQIDSKWNGEIFKYFSEEQNDNTTIVLFQNVQNTGRSRGRLRYSFGMNLPYANRLRRESLSVILREAQLHSDIILDILNNLNYNENFLLALLGNSWRESLPLIYGSPYIPQRLLYAGFNTNPYRLEKKVSAFFYCASLDTYHPFYILYDYAANCFYTHQHSIRCPNIQIANALLNVGSRLKTDFWMLNNVSHLDCVRTLAVKTFEGILKLNTFQKDVIHDITKILDDYSVSQNFDLKKRIIMSILKNYLNSAIHGKVSEILSNYIKFKDFYENMDHFTCLLLFDNILYLNPIYKPLFMSTIFTLFLTILSYKKFPKCEHGTFCNGCQLTNRCEALQCIPFVYRLEFLTYSKALLRNLTKDSNEDKSEPDITVKNIIKELERYPEIKDEFLFVRLMTYLTIASSVSFETDRRKGILVIERALQVLGETLMTSEKNNIVGCLLKFNLPLGLGEVLRSLRNHCFSHYQASSSFGKLNLEKNALKFDSIQPSLKYILEIVQQIYVMQVYRVEIFMIENCNNRFKLPPSFAWEIQQEKARIIECQLEYFKAIKSKVKQSVENVVNGLYISIKEYKTVKDLKQEVLTLKVFVRFIDQQCNGKDTEILVEAVRCLSDFVKSNCDSCLNDIMKSKLTADVTNLQKIIKKVFRDTVSMDTNYSNFDYSNLTQFLNDLKSFEYFTMQEIATIKQECLNRCKYIEEAENSLKDSLKKISPLSLKQEETFLSYIPMSRNKRELIKKALTRDPDKALKILNDLSDKTVLLNKVTDMESFIKFIDIQDNRNLLLSAQFPYHLNKKVLRFLNRKVECLLHSMKQLKIILIEENEEIKNLYTSKSSGENARKHAIFLMRERYKKDSLVRLSLEMLLFECQNILNYRPDFKHLWEKLSGLFSGINLRDVLSHGNTVLQITDENLDGNDLPANFIEKMLELVDDIEALEALSCLWSKSKPEDIEQFKNEIMQDKSKSSLVAIIKKNPMWKKYMQLLPLH</sequence>